<organism evidence="3 4">
    <name type="scientific">Pristionchus mayeri</name>
    <dbReference type="NCBI Taxonomy" id="1317129"/>
    <lineage>
        <taxon>Eukaryota</taxon>
        <taxon>Metazoa</taxon>
        <taxon>Ecdysozoa</taxon>
        <taxon>Nematoda</taxon>
        <taxon>Chromadorea</taxon>
        <taxon>Rhabditida</taxon>
        <taxon>Rhabditina</taxon>
        <taxon>Diplogasteromorpha</taxon>
        <taxon>Diplogasteroidea</taxon>
        <taxon>Neodiplogasteridae</taxon>
        <taxon>Pristionchus</taxon>
    </lineage>
</organism>
<dbReference type="AlphaFoldDB" id="A0AAN5CLU1"/>
<dbReference type="InterPro" id="IPR052823">
    <property type="entry name" value="SXP/RAL-2_related"/>
</dbReference>
<dbReference type="Proteomes" id="UP001328107">
    <property type="component" value="Unassembled WGS sequence"/>
</dbReference>
<accession>A0AAN5CLU1</accession>
<feature type="non-terminal residue" evidence="3">
    <location>
        <position position="210"/>
    </location>
</feature>
<name>A0AAN5CLU1_9BILA</name>
<keyword evidence="4" id="KW-1185">Reference proteome</keyword>
<comment type="caution">
    <text evidence="3">The sequence shown here is derived from an EMBL/GenBank/DDBJ whole genome shotgun (WGS) entry which is preliminary data.</text>
</comment>
<dbReference type="EMBL" id="BTRK01000004">
    <property type="protein sequence ID" value="GMR46788.1"/>
    <property type="molecule type" value="Genomic_DNA"/>
</dbReference>
<feature type="signal peptide" evidence="1">
    <location>
        <begin position="1"/>
        <end position="19"/>
    </location>
</feature>
<reference evidence="4" key="1">
    <citation type="submission" date="2022-10" db="EMBL/GenBank/DDBJ databases">
        <title>Genome assembly of Pristionchus species.</title>
        <authorList>
            <person name="Yoshida K."/>
            <person name="Sommer R.J."/>
        </authorList>
    </citation>
    <scope>NUCLEOTIDE SEQUENCE [LARGE SCALE GENOMIC DNA]</scope>
    <source>
        <strain evidence="4">RS5460</strain>
    </source>
</reference>
<evidence type="ECO:0000259" key="2">
    <source>
        <dbReference type="Pfam" id="PF02520"/>
    </source>
</evidence>
<keyword evidence="1" id="KW-0732">Signal</keyword>
<protein>
    <recommendedName>
        <fullName evidence="2">SXP/RAL-2 family protein Ani s 5-like cation-binding domain-containing protein</fullName>
    </recommendedName>
</protein>
<dbReference type="Pfam" id="PF02520">
    <property type="entry name" value="ANIS5_cation-bd"/>
    <property type="match status" value="1"/>
</dbReference>
<evidence type="ECO:0000313" key="3">
    <source>
        <dbReference type="EMBL" id="GMR46788.1"/>
    </source>
</evidence>
<evidence type="ECO:0000313" key="4">
    <source>
        <dbReference type="Proteomes" id="UP001328107"/>
    </source>
</evidence>
<proteinExistence type="predicted"/>
<dbReference type="PANTHER" id="PTHR21593">
    <property type="entry name" value="PRION-LIKE- Q/N-RICH -DOMAIN-BEARING PROTEIN PROTEIN"/>
    <property type="match status" value="1"/>
</dbReference>
<gene>
    <name evidence="3" type="ORF">PMAYCL1PPCAC_16983</name>
</gene>
<feature type="chain" id="PRO_5042819866" description="SXP/RAL-2 family protein Ani s 5-like cation-binding domain-containing protein" evidence="1">
    <location>
        <begin position="20"/>
        <end position="210"/>
    </location>
</feature>
<dbReference type="PANTHER" id="PTHR21593:SF36">
    <property type="entry name" value="DUF148 DOMAIN-CONTAINING PROTEIN-RELATED"/>
    <property type="match status" value="1"/>
</dbReference>
<evidence type="ECO:0000256" key="1">
    <source>
        <dbReference type="SAM" id="SignalP"/>
    </source>
</evidence>
<dbReference type="InterPro" id="IPR003677">
    <property type="entry name" value="ANIS5_cation-bd"/>
</dbReference>
<sequence length="210" mass="22625">MPFLPYLLALLAIFSLADAGPIGTRVARQEDAAAFSAGNKGKPLLQIFQDQSISRADIKHRVSSWASDNQFADLVAAFEQSVRQRTLVRREQAKEAAMELPNALDTIAEIEDDMLLTPLETYSKVDQTLNAFLPKLRSLVLTAMEPTPLSNSTTDAFQRDESVLESSGDLPVEVVEGSGDVIVEGSGAEVSGTGDAQLRLFIEGSGIEVS</sequence>
<feature type="domain" description="SXP/RAL-2 family protein Ani s 5-like cation-binding" evidence="2">
    <location>
        <begin position="46"/>
        <end position="138"/>
    </location>
</feature>